<name>B3S7M7_TRIAD</name>
<reference evidence="2 3" key="1">
    <citation type="journal article" date="2008" name="Nature">
        <title>The Trichoplax genome and the nature of placozoans.</title>
        <authorList>
            <person name="Srivastava M."/>
            <person name="Begovic E."/>
            <person name="Chapman J."/>
            <person name="Putnam N.H."/>
            <person name="Hellsten U."/>
            <person name="Kawashima T."/>
            <person name="Kuo A."/>
            <person name="Mitros T."/>
            <person name="Salamov A."/>
            <person name="Carpenter M.L."/>
            <person name="Signorovitch A.Y."/>
            <person name="Moreno M.A."/>
            <person name="Kamm K."/>
            <person name="Grimwood J."/>
            <person name="Schmutz J."/>
            <person name="Shapiro H."/>
            <person name="Grigoriev I.V."/>
            <person name="Buss L.W."/>
            <person name="Schierwater B."/>
            <person name="Dellaporta S.L."/>
            <person name="Rokhsar D.S."/>
        </authorList>
    </citation>
    <scope>NUCLEOTIDE SEQUENCE [LARGE SCALE GENOMIC DNA]</scope>
    <source>
        <strain evidence="2 3">Grell-BS-1999</strain>
    </source>
</reference>
<dbReference type="EMBL" id="DS985254">
    <property type="protein sequence ID" value="EDV21225.1"/>
    <property type="molecule type" value="Genomic_DNA"/>
</dbReference>
<dbReference type="OrthoDB" id="1669814at2759"/>
<dbReference type="Pfam" id="PF13561">
    <property type="entry name" value="adh_short_C2"/>
    <property type="match status" value="1"/>
</dbReference>
<evidence type="ECO:0000313" key="2">
    <source>
        <dbReference type="EMBL" id="EDV21225.1"/>
    </source>
</evidence>
<dbReference type="InParanoid" id="B3S7M7"/>
<accession>B3S7M7</accession>
<dbReference type="Proteomes" id="UP000009022">
    <property type="component" value="Unassembled WGS sequence"/>
</dbReference>
<evidence type="ECO:0008006" key="4">
    <source>
        <dbReference type="Google" id="ProtNLM"/>
    </source>
</evidence>
<dbReference type="AlphaFoldDB" id="B3S7M7"/>
<dbReference type="STRING" id="10228.B3S7M7"/>
<dbReference type="GeneID" id="6757405"/>
<dbReference type="RefSeq" id="XP_002116192.1">
    <property type="nucleotide sequence ID" value="XM_002116156.1"/>
</dbReference>
<evidence type="ECO:0000256" key="1">
    <source>
        <dbReference type="ARBA" id="ARBA00006484"/>
    </source>
</evidence>
<dbReference type="KEGG" id="tad:TRIADDRAFT_60225"/>
<dbReference type="eggNOG" id="KOG0725">
    <property type="taxonomic scope" value="Eukaryota"/>
</dbReference>
<keyword evidence="3" id="KW-1185">Reference proteome</keyword>
<dbReference type="PhylomeDB" id="B3S7M7"/>
<dbReference type="InterPro" id="IPR036291">
    <property type="entry name" value="NAD(P)-bd_dom_sf"/>
</dbReference>
<dbReference type="GO" id="GO:0004090">
    <property type="term" value="F:carbonyl reductase (NADPH) activity"/>
    <property type="evidence" value="ECO:0000318"/>
    <property type="project" value="GO_Central"/>
</dbReference>
<dbReference type="InterPro" id="IPR002347">
    <property type="entry name" value="SDR_fam"/>
</dbReference>
<dbReference type="Gene3D" id="3.40.50.720">
    <property type="entry name" value="NAD(P)-binding Rossmann-like Domain"/>
    <property type="match status" value="1"/>
</dbReference>
<dbReference type="SUPFAM" id="SSF51735">
    <property type="entry name" value="NAD(P)-binding Rossmann-fold domains"/>
    <property type="match status" value="1"/>
</dbReference>
<dbReference type="CTD" id="6757405"/>
<dbReference type="HOGENOM" id="CLU_010194_1_1_1"/>
<dbReference type="PANTHER" id="PTHR43943:SF2">
    <property type="entry name" value="DEHYDROGENASE_REDUCTASE 4"/>
    <property type="match status" value="1"/>
</dbReference>
<evidence type="ECO:0000313" key="3">
    <source>
        <dbReference type="Proteomes" id="UP000009022"/>
    </source>
</evidence>
<dbReference type="PRINTS" id="PR00081">
    <property type="entry name" value="GDHRDH"/>
</dbReference>
<proteinExistence type="inferred from homology"/>
<protein>
    <recommendedName>
        <fullName evidence="4">Dehydrogenase/reductase SDR family member 4</fullName>
    </recommendedName>
</protein>
<dbReference type="PANTHER" id="PTHR43943">
    <property type="entry name" value="DEHYDROGENASE/REDUCTASE (SDR FAMILY) MEMBER 4"/>
    <property type="match status" value="1"/>
</dbReference>
<dbReference type="NCBIfam" id="NF005559">
    <property type="entry name" value="PRK07231.1"/>
    <property type="match status" value="1"/>
</dbReference>
<dbReference type="FunFam" id="3.40.50.720:FF:000084">
    <property type="entry name" value="Short-chain dehydrogenase reductase"/>
    <property type="match status" value="1"/>
</dbReference>
<sequence>MALRKRFENKVVVITGSTEGIGFATAQRIAAEGGSVSVSSRHQEKVDKAIQLLRDQGYTNTLGRVCDVSKEDDIKDLIQATVDKFGAIDVLVCNAAVAFGGPVIKTSSSVWDKTFSVNLKSAFTLTKEVLPYLKQRDGSNIVLISSILGHSPMPVTGVYSVSKTAMFGLMLALTKELGRYKIRVNAIAPGVIATKMSLGLRQGSNEDWVMRETPLRRYGQPEEIASAVAYVSSDEAAYVNGSTIVVGGGLGSRL</sequence>
<organism evidence="2 3">
    <name type="scientific">Trichoplax adhaerens</name>
    <name type="common">Trichoplax reptans</name>
    <dbReference type="NCBI Taxonomy" id="10228"/>
    <lineage>
        <taxon>Eukaryota</taxon>
        <taxon>Metazoa</taxon>
        <taxon>Placozoa</taxon>
        <taxon>Uniplacotomia</taxon>
        <taxon>Trichoplacea</taxon>
        <taxon>Trichoplacidae</taxon>
        <taxon>Trichoplax</taxon>
    </lineage>
</organism>
<comment type="similarity">
    <text evidence="1">Belongs to the short-chain dehydrogenases/reductases (SDR) family.</text>
</comment>
<gene>
    <name evidence="2" type="ORF">TRIADDRAFT_60225</name>
</gene>
<dbReference type="PRINTS" id="PR00080">
    <property type="entry name" value="SDRFAMILY"/>
</dbReference>